<feature type="domain" description="AprE-like beta-barrel" evidence="2">
    <location>
        <begin position="133"/>
        <end position="207"/>
    </location>
</feature>
<feature type="domain" description="Multidrug resistance protein MdtA-like C-terminal permuted SH3" evidence="1">
    <location>
        <begin position="223"/>
        <end position="268"/>
    </location>
</feature>
<name>A0ABT6R676_9BACL</name>
<evidence type="ECO:0000259" key="2">
    <source>
        <dbReference type="Pfam" id="PF26002"/>
    </source>
</evidence>
<dbReference type="Gene3D" id="6.20.50.140">
    <property type="match status" value="1"/>
</dbReference>
<comment type="caution">
    <text evidence="3">The sequence shown here is derived from an EMBL/GenBank/DDBJ whole genome shotgun (WGS) entry which is preliminary data.</text>
</comment>
<sequence length="287" mass="31257">MKQTKKRTKWWIGLLVMLLIGTAGIAAMGQQSSADGLKREKVEQKTLQTYYHFTGQVEAKNRSTVASNDVIEVKTINVEAGQQVKAGETLLTTVSGETYQAAITGEVAKLDVEENTSYGPNTTLAVITDYDELTVQLKVDEQDINRIEPDQPVELSLTGLEETIPGTVAFVGKEAVNENGLSYFAAEVTIDEPKNLRVGMTVEARIDKQLVKEAPVLSLDVVQYTESDRPYVYVEEEDDVVRRFITTGVTDGQDIEIKKGLTVGDFVVLPTEEGSSGLLPTPPGGAS</sequence>
<dbReference type="Gene3D" id="2.40.50.100">
    <property type="match status" value="1"/>
</dbReference>
<dbReference type="Gene3D" id="2.40.30.170">
    <property type="match status" value="1"/>
</dbReference>
<organism evidence="3 4">
    <name type="scientific">Exiguobacterium antarcticum</name>
    <dbReference type="NCBI Taxonomy" id="132920"/>
    <lineage>
        <taxon>Bacteria</taxon>
        <taxon>Bacillati</taxon>
        <taxon>Bacillota</taxon>
        <taxon>Bacilli</taxon>
        <taxon>Bacillales</taxon>
        <taxon>Bacillales Family XII. Incertae Sedis</taxon>
        <taxon>Exiguobacterium</taxon>
    </lineage>
</organism>
<dbReference type="RefSeq" id="WP_282356777.1">
    <property type="nucleotide sequence ID" value="NZ_JASBQV010000021.1"/>
</dbReference>
<dbReference type="EMBL" id="JASBQV010000021">
    <property type="protein sequence ID" value="MDI3235784.1"/>
    <property type="molecule type" value="Genomic_DNA"/>
</dbReference>
<evidence type="ECO:0000259" key="1">
    <source>
        <dbReference type="Pfam" id="PF25967"/>
    </source>
</evidence>
<dbReference type="Proteomes" id="UP001243286">
    <property type="component" value="Unassembled WGS sequence"/>
</dbReference>
<proteinExistence type="predicted"/>
<dbReference type="Pfam" id="PF26002">
    <property type="entry name" value="Beta-barrel_AprE"/>
    <property type="match status" value="1"/>
</dbReference>
<dbReference type="Pfam" id="PF25967">
    <property type="entry name" value="RND-MFP_C"/>
    <property type="match status" value="1"/>
</dbReference>
<protein>
    <submittedName>
        <fullName evidence="3">HlyD family efflux transporter periplasmic adaptor subunit</fullName>
    </submittedName>
</protein>
<accession>A0ABT6R676</accession>
<reference evidence="3 4" key="1">
    <citation type="submission" date="2023-04" db="EMBL/GenBank/DDBJ databases">
        <title>Antarctic isolates genomes.</title>
        <authorList>
            <person name="Dimov S.G."/>
        </authorList>
    </citation>
    <scope>NUCLEOTIDE SEQUENCE [LARGE SCALE GENOMIC DNA]</scope>
    <source>
        <strain evidence="3 4">AL19</strain>
    </source>
</reference>
<evidence type="ECO:0000313" key="3">
    <source>
        <dbReference type="EMBL" id="MDI3235784.1"/>
    </source>
</evidence>
<dbReference type="InterPro" id="IPR058982">
    <property type="entry name" value="Beta-barrel_AprE"/>
</dbReference>
<dbReference type="PANTHER" id="PTHR30469">
    <property type="entry name" value="MULTIDRUG RESISTANCE PROTEIN MDTA"/>
    <property type="match status" value="1"/>
</dbReference>
<dbReference type="InterPro" id="IPR058627">
    <property type="entry name" value="MdtA-like_C"/>
</dbReference>
<gene>
    <name evidence="3" type="ORF">QK289_12265</name>
</gene>
<evidence type="ECO:0000313" key="4">
    <source>
        <dbReference type="Proteomes" id="UP001243286"/>
    </source>
</evidence>
<keyword evidence="4" id="KW-1185">Reference proteome</keyword>